<feature type="transmembrane region" description="Helical" evidence="10">
    <location>
        <begin position="113"/>
        <end position="132"/>
    </location>
</feature>
<evidence type="ECO:0000313" key="11">
    <source>
        <dbReference type="EMBL" id="CAG5012695.1"/>
    </source>
</evidence>
<evidence type="ECO:0000256" key="5">
    <source>
        <dbReference type="ARBA" id="ARBA00022824"/>
    </source>
</evidence>
<evidence type="ECO:0000313" key="12">
    <source>
        <dbReference type="Proteomes" id="UP000691718"/>
    </source>
</evidence>
<dbReference type="Pfam" id="PF03062">
    <property type="entry name" value="MBOAT"/>
    <property type="match status" value="1"/>
</dbReference>
<keyword evidence="8 9" id="KW-0012">Acyltransferase</keyword>
<comment type="similarity">
    <text evidence="2 9">Belongs to the membrane-bound acyltransferase family. Sterol o-acyltransferase subfamily.</text>
</comment>
<dbReference type="OrthoDB" id="10039049at2759"/>
<keyword evidence="3 9" id="KW-0808">Transferase</keyword>
<dbReference type="GO" id="GO:0008374">
    <property type="term" value="F:O-acyltransferase activity"/>
    <property type="evidence" value="ECO:0007669"/>
    <property type="project" value="InterPro"/>
</dbReference>
<feature type="transmembrane region" description="Helical" evidence="10">
    <location>
        <begin position="368"/>
        <end position="388"/>
    </location>
</feature>
<evidence type="ECO:0000256" key="10">
    <source>
        <dbReference type="SAM" id="Phobius"/>
    </source>
</evidence>
<organism evidence="11 12">
    <name type="scientific">Parnassius apollo</name>
    <name type="common">Apollo butterfly</name>
    <name type="synonym">Papilio apollo</name>
    <dbReference type="NCBI Taxonomy" id="110799"/>
    <lineage>
        <taxon>Eukaryota</taxon>
        <taxon>Metazoa</taxon>
        <taxon>Ecdysozoa</taxon>
        <taxon>Arthropoda</taxon>
        <taxon>Hexapoda</taxon>
        <taxon>Insecta</taxon>
        <taxon>Pterygota</taxon>
        <taxon>Neoptera</taxon>
        <taxon>Endopterygota</taxon>
        <taxon>Lepidoptera</taxon>
        <taxon>Glossata</taxon>
        <taxon>Ditrysia</taxon>
        <taxon>Papilionoidea</taxon>
        <taxon>Papilionidae</taxon>
        <taxon>Parnassiinae</taxon>
        <taxon>Parnassini</taxon>
        <taxon>Parnassius</taxon>
        <taxon>Parnassius</taxon>
    </lineage>
</organism>
<evidence type="ECO:0000256" key="1">
    <source>
        <dbReference type="ARBA" id="ARBA00004477"/>
    </source>
</evidence>
<evidence type="ECO:0000256" key="9">
    <source>
        <dbReference type="PIRNR" id="PIRNR000439"/>
    </source>
</evidence>
<dbReference type="PIRSF" id="PIRSF000439">
    <property type="entry name" value="Oat_ACAT_DAG_ARE"/>
    <property type="match status" value="1"/>
</dbReference>
<sequence>MANQKTHVIRTYRITRMAQMETDDLRRRKKEIILQNGFTKQDDEKKPKPEFMLRESPLTTIIEESLHMRAIHHIFVVILLIIFCDTVIYDFVEHGKINIGLRTIVHGFGDIRRCAKLWLFELAVALSFYPLLRIYAATQKLFKNFPAACRMWSIFGILGVVLLEVLVIAVPSWDLNKEYLAMGSSVTVTMEMFRLAMKIHATAVACAPRCSDDGTPLPTFKHYVYFLFAPTLMYRDKYPRTKKIRWNVVLFHFMEVAAIIFYGSFFWERFVLRYWSDYGIEAKIEAGTVVRRMFACVLPGIISFIMGFYCLLHAWHNAFAEMLKFGDRLFYEDEITKEWWTASQFSWYYRAWNRVVYFWLRDHIYRPLAPLAGSSISTLVVFVVSSVAHEVILALSFGFFYPVLFMEFGVCGLMLLPLTASSGRRFPSALNFCIWLCLFVGNGISWSLYAMEYFARQNCPPSENDSFFIPKSWSCPEIVLKPNWTFQNPFTLIRNDY</sequence>
<gene>
    <name evidence="11" type="ORF">PAPOLLO_LOCUS15841</name>
</gene>
<name>A0A8S3XGF3_PARAO</name>
<feature type="transmembrane region" description="Helical" evidence="10">
    <location>
        <begin position="428"/>
        <end position="449"/>
    </location>
</feature>
<keyword evidence="6 10" id="KW-1133">Transmembrane helix</keyword>
<evidence type="ECO:0000256" key="8">
    <source>
        <dbReference type="ARBA" id="ARBA00023315"/>
    </source>
</evidence>
<feature type="transmembrane region" description="Helical" evidence="10">
    <location>
        <begin position="152"/>
        <end position="173"/>
    </location>
</feature>
<accession>A0A8S3XGF3</accession>
<dbReference type="InterPro" id="IPR014371">
    <property type="entry name" value="Oat_ACAT_DAG_ARE"/>
</dbReference>
<feature type="transmembrane region" description="Helical" evidence="10">
    <location>
        <begin position="394"/>
        <end position="416"/>
    </location>
</feature>
<dbReference type="PANTHER" id="PTHR10408:SF8">
    <property type="entry name" value="O-ACYLTRANSFERASE"/>
    <property type="match status" value="1"/>
</dbReference>
<keyword evidence="12" id="KW-1185">Reference proteome</keyword>
<evidence type="ECO:0000256" key="3">
    <source>
        <dbReference type="ARBA" id="ARBA00022679"/>
    </source>
</evidence>
<comment type="subcellular location">
    <subcellularLocation>
        <location evidence="1 9">Endoplasmic reticulum membrane</location>
        <topology evidence="1 9">Multi-pass membrane protein</topology>
    </subcellularLocation>
</comment>
<dbReference type="InterPro" id="IPR004299">
    <property type="entry name" value="MBOAT_fam"/>
</dbReference>
<evidence type="ECO:0000256" key="7">
    <source>
        <dbReference type="ARBA" id="ARBA00023136"/>
    </source>
</evidence>
<feature type="transmembrane region" description="Helical" evidence="10">
    <location>
        <begin position="70"/>
        <end position="92"/>
    </location>
</feature>
<protein>
    <recommendedName>
        <fullName evidence="9">O-acyltransferase</fullName>
    </recommendedName>
</protein>
<feature type="transmembrane region" description="Helical" evidence="10">
    <location>
        <begin position="244"/>
        <end position="267"/>
    </location>
</feature>
<dbReference type="GO" id="GO:0008203">
    <property type="term" value="P:cholesterol metabolic process"/>
    <property type="evidence" value="ECO:0007669"/>
    <property type="project" value="TreeGrafter"/>
</dbReference>
<keyword evidence="5 9" id="KW-0256">Endoplasmic reticulum</keyword>
<reference evidence="11" key="1">
    <citation type="submission" date="2021-04" db="EMBL/GenBank/DDBJ databases">
        <authorList>
            <person name="Tunstrom K."/>
        </authorList>
    </citation>
    <scope>NUCLEOTIDE SEQUENCE</scope>
</reference>
<keyword evidence="7 9" id="KW-0472">Membrane</keyword>
<feature type="transmembrane region" description="Helical" evidence="10">
    <location>
        <begin position="292"/>
        <end position="315"/>
    </location>
</feature>
<dbReference type="AlphaFoldDB" id="A0A8S3XGF3"/>
<dbReference type="PANTHER" id="PTHR10408">
    <property type="entry name" value="STEROL O-ACYLTRANSFERASE"/>
    <property type="match status" value="1"/>
</dbReference>
<dbReference type="Proteomes" id="UP000691718">
    <property type="component" value="Unassembled WGS sequence"/>
</dbReference>
<dbReference type="GO" id="GO:0005789">
    <property type="term" value="C:endoplasmic reticulum membrane"/>
    <property type="evidence" value="ECO:0007669"/>
    <property type="project" value="UniProtKB-SubCell"/>
</dbReference>
<proteinExistence type="inferred from homology"/>
<evidence type="ECO:0000256" key="4">
    <source>
        <dbReference type="ARBA" id="ARBA00022692"/>
    </source>
</evidence>
<keyword evidence="4 10" id="KW-0812">Transmembrane</keyword>
<evidence type="ECO:0000256" key="2">
    <source>
        <dbReference type="ARBA" id="ARBA00009010"/>
    </source>
</evidence>
<dbReference type="EMBL" id="CAJQZP010001037">
    <property type="protein sequence ID" value="CAG5012695.1"/>
    <property type="molecule type" value="Genomic_DNA"/>
</dbReference>
<comment type="caution">
    <text evidence="11">The sequence shown here is derived from an EMBL/GenBank/DDBJ whole genome shotgun (WGS) entry which is preliminary data.</text>
</comment>
<evidence type="ECO:0000256" key="6">
    <source>
        <dbReference type="ARBA" id="ARBA00022989"/>
    </source>
</evidence>